<evidence type="ECO:0000256" key="1">
    <source>
        <dbReference type="SAM" id="MobiDB-lite"/>
    </source>
</evidence>
<dbReference type="OrthoDB" id="5372011at2759"/>
<feature type="compositionally biased region" description="Acidic residues" evidence="1">
    <location>
        <begin position="139"/>
        <end position="153"/>
    </location>
</feature>
<evidence type="ECO:0000313" key="3">
    <source>
        <dbReference type="Proteomes" id="UP000504638"/>
    </source>
</evidence>
<dbReference type="EMBL" id="ML975162">
    <property type="protein sequence ID" value="KAF1811201.1"/>
    <property type="molecule type" value="Genomic_DNA"/>
</dbReference>
<accession>A0A6G1FZU7</accession>
<feature type="compositionally biased region" description="Basic and acidic residues" evidence="1">
    <location>
        <begin position="107"/>
        <end position="122"/>
    </location>
</feature>
<reference evidence="4" key="2">
    <citation type="submission" date="2020-04" db="EMBL/GenBank/DDBJ databases">
        <authorList>
            <consortium name="NCBI Genome Project"/>
        </authorList>
    </citation>
    <scope>NUCLEOTIDE SEQUENCE</scope>
    <source>
        <strain evidence="4">CBS 781.70</strain>
    </source>
</reference>
<dbReference type="RefSeq" id="XP_033532832.1">
    <property type="nucleotide sequence ID" value="XM_033682888.1"/>
</dbReference>
<gene>
    <name evidence="2 4" type="ORF">P152DRAFT_515192</name>
</gene>
<feature type="compositionally biased region" description="Low complexity" evidence="1">
    <location>
        <begin position="27"/>
        <end position="38"/>
    </location>
</feature>
<sequence>MSPSTPRRQFLQPRAPRGSPRTHARPSESSASQSPSRPLEATEPFDDRATRERAAKYLESNEVLIWWSAQRNESLAQTVRYFEGVVAGAGGGGEAVLWEDEYVPDEEDRRRLDPRTYERGEGKQAGGGAEGGGRGDAEFVADESGEGGEDGEEGDRMEWDV</sequence>
<reference evidence="2 4" key="1">
    <citation type="submission" date="2020-01" db="EMBL/GenBank/DDBJ databases">
        <authorList>
            <consortium name="DOE Joint Genome Institute"/>
            <person name="Haridas S."/>
            <person name="Albert R."/>
            <person name="Binder M."/>
            <person name="Bloem J."/>
            <person name="Labutti K."/>
            <person name="Salamov A."/>
            <person name="Andreopoulos B."/>
            <person name="Baker S.E."/>
            <person name="Barry K."/>
            <person name="Bills G."/>
            <person name="Bluhm B.H."/>
            <person name="Cannon C."/>
            <person name="Castanera R."/>
            <person name="Culley D.E."/>
            <person name="Daum C."/>
            <person name="Ezra D."/>
            <person name="Gonzalez J.B."/>
            <person name="Henrissat B."/>
            <person name="Kuo A."/>
            <person name="Liang C."/>
            <person name="Lipzen A."/>
            <person name="Lutzoni F."/>
            <person name="Magnuson J."/>
            <person name="Mondo S."/>
            <person name="Nolan M."/>
            <person name="Ohm R."/>
            <person name="Pangilinan J."/>
            <person name="Park H.-J."/>
            <person name="Ramirez L."/>
            <person name="Alfaro M."/>
            <person name="Sun H."/>
            <person name="Tritt A."/>
            <person name="Yoshinaga Y."/>
            <person name="Zwiers L.-H."/>
            <person name="Turgeon B.G."/>
            <person name="Goodwin S.B."/>
            <person name="Spatafora J.W."/>
            <person name="Crous P.W."/>
            <person name="Grigoriev I.V."/>
        </authorList>
    </citation>
    <scope>NUCLEOTIDE SEQUENCE</scope>
    <source>
        <strain evidence="2 4">CBS 781.70</strain>
    </source>
</reference>
<dbReference type="AlphaFoldDB" id="A0A6G1FZU7"/>
<reference evidence="4" key="3">
    <citation type="submission" date="2025-04" db="UniProtKB">
        <authorList>
            <consortium name="RefSeq"/>
        </authorList>
    </citation>
    <scope>IDENTIFICATION</scope>
    <source>
        <strain evidence="4">CBS 781.70</strain>
    </source>
</reference>
<organism evidence="2">
    <name type="scientific">Eremomyces bilateralis CBS 781.70</name>
    <dbReference type="NCBI Taxonomy" id="1392243"/>
    <lineage>
        <taxon>Eukaryota</taxon>
        <taxon>Fungi</taxon>
        <taxon>Dikarya</taxon>
        <taxon>Ascomycota</taxon>
        <taxon>Pezizomycotina</taxon>
        <taxon>Dothideomycetes</taxon>
        <taxon>Dothideomycetes incertae sedis</taxon>
        <taxon>Eremomycetales</taxon>
        <taxon>Eremomycetaceae</taxon>
        <taxon>Eremomyces</taxon>
    </lineage>
</organism>
<evidence type="ECO:0000313" key="2">
    <source>
        <dbReference type="EMBL" id="KAF1811201.1"/>
    </source>
</evidence>
<evidence type="ECO:0000313" key="4">
    <source>
        <dbReference type="RefSeq" id="XP_033532832.1"/>
    </source>
</evidence>
<keyword evidence="3" id="KW-1185">Reference proteome</keyword>
<feature type="region of interest" description="Disordered" evidence="1">
    <location>
        <begin position="105"/>
        <end position="161"/>
    </location>
</feature>
<dbReference type="Proteomes" id="UP000504638">
    <property type="component" value="Unplaced"/>
</dbReference>
<name>A0A6G1FZU7_9PEZI</name>
<dbReference type="GeneID" id="54423458"/>
<proteinExistence type="predicted"/>
<protein>
    <submittedName>
        <fullName evidence="2 4">Uncharacterized protein</fullName>
    </submittedName>
</protein>
<feature type="compositionally biased region" description="Gly residues" evidence="1">
    <location>
        <begin position="123"/>
        <end position="134"/>
    </location>
</feature>
<feature type="region of interest" description="Disordered" evidence="1">
    <location>
        <begin position="1"/>
        <end position="49"/>
    </location>
</feature>